<accession>A0A3S0NEF0</accession>
<feature type="compositionally biased region" description="Polar residues" evidence="1">
    <location>
        <begin position="188"/>
        <end position="199"/>
    </location>
</feature>
<evidence type="ECO:0000313" key="2">
    <source>
        <dbReference type="EMBL" id="RUA22951.1"/>
    </source>
</evidence>
<sequence length="199" mass="22083">MLQHRPGCPAEIRVVTLLDLAAPASQYAEVGHGHRPRRHFSSIRLPAPNHRPASVPLSPATAWQLPDRGSTPRSTSGHLDLPTRGQRQRSFEQVLDLFHLRETALVTQAIGGGNRCWRSAPCARALYRRTYRVGAQHREQIGSTIRHLKAQGYTILLVGQVFTSPWTWPIASPDRPRPGGSYDRRASNRTSTPILSPGV</sequence>
<evidence type="ECO:0000256" key="1">
    <source>
        <dbReference type="SAM" id="MobiDB-lite"/>
    </source>
</evidence>
<feature type="region of interest" description="Disordered" evidence="1">
    <location>
        <begin position="169"/>
        <end position="199"/>
    </location>
</feature>
<feature type="region of interest" description="Disordered" evidence="1">
    <location>
        <begin position="29"/>
        <end position="86"/>
    </location>
</feature>
<reference evidence="2" key="1">
    <citation type="submission" date="2018-12" db="EMBL/GenBank/DDBJ databases">
        <authorList>
            <person name="Jadhav K."/>
            <person name="Kushwaha B."/>
            <person name="Jadhav I."/>
        </authorList>
    </citation>
    <scope>NUCLEOTIDE SEQUENCE [LARGE SCALE GENOMIC DNA]</scope>
    <source>
        <strain evidence="2">SBS 10</strain>
    </source>
</reference>
<dbReference type="AlphaFoldDB" id="A0A3S0NEF0"/>
<gene>
    <name evidence="2" type="ORF">DSL92_02685</name>
</gene>
<proteinExistence type="predicted"/>
<comment type="caution">
    <text evidence="2">The sequence shown here is derived from an EMBL/GenBank/DDBJ whole genome shotgun (WGS) entry which is preliminary data.</text>
</comment>
<feature type="compositionally biased region" description="Basic and acidic residues" evidence="1">
    <location>
        <begin position="174"/>
        <end position="186"/>
    </location>
</feature>
<name>A0A3S0NEF0_9GAMM</name>
<dbReference type="EMBL" id="RXHI01000006">
    <property type="protein sequence ID" value="RUA22951.1"/>
    <property type="molecule type" value="Genomic_DNA"/>
</dbReference>
<organism evidence="2">
    <name type="scientific">Billgrantia gudaonensis</name>
    <dbReference type="NCBI Taxonomy" id="376427"/>
    <lineage>
        <taxon>Bacteria</taxon>
        <taxon>Pseudomonadati</taxon>
        <taxon>Pseudomonadota</taxon>
        <taxon>Gammaproteobacteria</taxon>
        <taxon>Oceanospirillales</taxon>
        <taxon>Halomonadaceae</taxon>
        <taxon>Billgrantia</taxon>
    </lineage>
</organism>
<protein>
    <submittedName>
        <fullName evidence="2">Uncharacterized protein</fullName>
    </submittedName>
</protein>